<evidence type="ECO:0000313" key="1">
    <source>
        <dbReference type="EMBL" id="BEP29539.1"/>
    </source>
</evidence>
<dbReference type="Proteomes" id="UP001321786">
    <property type="component" value="Chromosome"/>
</dbReference>
<dbReference type="KEGG" id="hprf:HLPR_18700"/>
<reference evidence="1 2" key="1">
    <citation type="submission" date="2023-08" db="EMBL/GenBank/DDBJ databases">
        <title>Helicovermis profunda gen. nov., sp. nov., a novel mesophilic, fermentative bacterium within the Bacillota from a deep-sea hydrothermal vent chimney.</title>
        <authorList>
            <person name="Miyazaki U."/>
            <person name="Mizutani D."/>
            <person name="Hashimoto Y."/>
            <person name="Tame A."/>
            <person name="Sawayama S."/>
            <person name="Miyazaki J."/>
            <person name="Takai K."/>
            <person name="Nakagawa S."/>
        </authorList>
    </citation>
    <scope>NUCLEOTIDE SEQUENCE [LARGE SCALE GENOMIC DNA]</scope>
    <source>
        <strain evidence="1 2">S502</strain>
    </source>
</reference>
<dbReference type="AlphaFoldDB" id="A0AAU9EDR5"/>
<sequence>MGLFSKSKNKSTITNKRLTNNYNNVLRDLKKKRVEHCQRNDVKLSQMGMDLAHIEKKSKTLFNESVKYIKSGNSHEDAYMYVLENFTVSSNDKEILNKLYISK</sequence>
<proteinExistence type="predicted"/>
<dbReference type="RefSeq" id="WP_338535167.1">
    <property type="nucleotide sequence ID" value="NZ_AP028654.1"/>
</dbReference>
<accession>A0AAU9EDR5</accession>
<organism evidence="1 2">
    <name type="scientific">Helicovermis profundi</name>
    <dbReference type="NCBI Taxonomy" id="3065157"/>
    <lineage>
        <taxon>Bacteria</taxon>
        <taxon>Bacillati</taxon>
        <taxon>Bacillota</taxon>
        <taxon>Clostridia</taxon>
        <taxon>Helicovermis</taxon>
    </lineage>
</organism>
<gene>
    <name evidence="1" type="ORF">HLPR_18700</name>
</gene>
<dbReference type="EMBL" id="AP028654">
    <property type="protein sequence ID" value="BEP29539.1"/>
    <property type="molecule type" value="Genomic_DNA"/>
</dbReference>
<name>A0AAU9EDR5_9FIRM</name>
<evidence type="ECO:0000313" key="2">
    <source>
        <dbReference type="Proteomes" id="UP001321786"/>
    </source>
</evidence>
<protein>
    <submittedName>
        <fullName evidence="1">Uncharacterized protein</fullName>
    </submittedName>
</protein>
<keyword evidence="2" id="KW-1185">Reference proteome</keyword>